<dbReference type="Proteomes" id="UP000008207">
    <property type="component" value="Chromosome"/>
</dbReference>
<dbReference type="RefSeq" id="WP_015928680.1">
    <property type="nucleotide sequence ID" value="NC_011894.1"/>
</dbReference>
<dbReference type="Gene3D" id="3.30.2000.30">
    <property type="match status" value="1"/>
</dbReference>
<dbReference type="STRING" id="460265.Mnod_2004"/>
<protein>
    <recommendedName>
        <fullName evidence="3">DUF3168 domain-containing protein</fullName>
    </recommendedName>
</protein>
<keyword evidence="2" id="KW-1185">Reference proteome</keyword>
<dbReference type="Pfam" id="PF11367">
    <property type="entry name" value="Tail_completion_gp17"/>
    <property type="match status" value="1"/>
</dbReference>
<evidence type="ECO:0008006" key="3">
    <source>
        <dbReference type="Google" id="ProtNLM"/>
    </source>
</evidence>
<dbReference type="OrthoDB" id="7994130at2"/>
<dbReference type="HOGENOM" id="CLU_1873009_0_0_5"/>
<organism evidence="1 2">
    <name type="scientific">Methylobacterium nodulans (strain LMG 21967 / CNCM I-2342 / ORS 2060)</name>
    <dbReference type="NCBI Taxonomy" id="460265"/>
    <lineage>
        <taxon>Bacteria</taxon>
        <taxon>Pseudomonadati</taxon>
        <taxon>Pseudomonadota</taxon>
        <taxon>Alphaproteobacteria</taxon>
        <taxon>Hyphomicrobiales</taxon>
        <taxon>Methylobacteriaceae</taxon>
        <taxon>Methylobacterium</taxon>
    </lineage>
</organism>
<sequence length="149" mass="16225">MTPETALLGEVRRLLKADAGVTALVAGKVFDAVPNDRRPGQEAPYIYAGPINRQRVYLECGTAWQIRMRIYAVTTTSGRDQGWEVIEAIVQALDGKDADVVTIPAPFSLQNRLDVTQAGDVVDPLAPKSMFVDLTTTIARDTLIEEPLG</sequence>
<dbReference type="eggNOG" id="ENOG5030NFH">
    <property type="taxonomic scope" value="Bacteria"/>
</dbReference>
<dbReference type="InterPro" id="IPR021508">
    <property type="entry name" value="Gp17-like"/>
</dbReference>
<proteinExistence type="predicted"/>
<dbReference type="KEGG" id="mno:Mnod_2004"/>
<evidence type="ECO:0000313" key="1">
    <source>
        <dbReference type="EMBL" id="ACL56991.1"/>
    </source>
</evidence>
<evidence type="ECO:0000313" key="2">
    <source>
        <dbReference type="Proteomes" id="UP000008207"/>
    </source>
</evidence>
<dbReference type="EMBL" id="CP001349">
    <property type="protein sequence ID" value="ACL56991.1"/>
    <property type="molecule type" value="Genomic_DNA"/>
</dbReference>
<accession>B8ITA5</accession>
<reference evidence="1 2" key="1">
    <citation type="submission" date="2009-01" db="EMBL/GenBank/DDBJ databases">
        <title>Complete sequence of chromosome of Methylobacterium nodulans ORS 2060.</title>
        <authorList>
            <consortium name="US DOE Joint Genome Institute"/>
            <person name="Lucas S."/>
            <person name="Copeland A."/>
            <person name="Lapidus A."/>
            <person name="Glavina del Rio T."/>
            <person name="Dalin E."/>
            <person name="Tice H."/>
            <person name="Bruce D."/>
            <person name="Goodwin L."/>
            <person name="Pitluck S."/>
            <person name="Sims D."/>
            <person name="Brettin T."/>
            <person name="Detter J.C."/>
            <person name="Han C."/>
            <person name="Larimer F."/>
            <person name="Land M."/>
            <person name="Hauser L."/>
            <person name="Kyrpides N."/>
            <person name="Ivanova N."/>
            <person name="Marx C.J."/>
            <person name="Richardson P."/>
        </authorList>
    </citation>
    <scope>NUCLEOTIDE SEQUENCE [LARGE SCALE GENOMIC DNA]</scope>
    <source>
        <strain evidence="2">LMG 21967 / CNCM I-2342 / ORS 2060</strain>
    </source>
</reference>
<dbReference type="InterPro" id="IPR053745">
    <property type="entry name" value="Viral_Tail_Comp_sf"/>
</dbReference>
<name>B8ITA5_METNO</name>
<dbReference type="AlphaFoldDB" id="B8ITA5"/>
<gene>
    <name evidence="1" type="ordered locus">Mnod_2004</name>
</gene>